<dbReference type="InterPro" id="IPR002110">
    <property type="entry name" value="Ankyrin_rpt"/>
</dbReference>
<feature type="repeat" description="ANK" evidence="3">
    <location>
        <begin position="428"/>
        <end position="460"/>
    </location>
</feature>
<keyword evidence="1" id="KW-0677">Repeat</keyword>
<organism evidence="5 6">
    <name type="scientific">Piromyces finnis</name>
    <dbReference type="NCBI Taxonomy" id="1754191"/>
    <lineage>
        <taxon>Eukaryota</taxon>
        <taxon>Fungi</taxon>
        <taxon>Fungi incertae sedis</taxon>
        <taxon>Chytridiomycota</taxon>
        <taxon>Chytridiomycota incertae sedis</taxon>
        <taxon>Neocallimastigomycetes</taxon>
        <taxon>Neocallimastigales</taxon>
        <taxon>Neocallimastigaceae</taxon>
        <taxon>Piromyces</taxon>
    </lineage>
</organism>
<dbReference type="PROSITE" id="PS50088">
    <property type="entry name" value="ANK_REPEAT"/>
    <property type="match status" value="8"/>
</dbReference>
<dbReference type="OrthoDB" id="2153338at2759"/>
<accession>A0A1Y1V6A6</accession>
<feature type="repeat" description="ANK" evidence="3">
    <location>
        <begin position="506"/>
        <end position="538"/>
    </location>
</feature>
<dbReference type="PANTHER" id="PTHR24126">
    <property type="entry name" value="ANKYRIN REPEAT, PH AND SEC7 DOMAIN CONTAINING PROTEIN SECG-RELATED"/>
    <property type="match status" value="1"/>
</dbReference>
<proteinExistence type="predicted"/>
<evidence type="ECO:0000313" key="6">
    <source>
        <dbReference type="Proteomes" id="UP000193719"/>
    </source>
</evidence>
<protein>
    <submittedName>
        <fullName evidence="5">Ankyrin</fullName>
    </submittedName>
</protein>
<reference evidence="5 6" key="1">
    <citation type="submission" date="2016-08" db="EMBL/GenBank/DDBJ databases">
        <title>Genomes of anaerobic fungi encode conserved fungal cellulosomes for biomass hydrolysis.</title>
        <authorList>
            <consortium name="DOE Joint Genome Institute"/>
            <person name="Haitjema C.H."/>
            <person name="Gilmore S.P."/>
            <person name="Henske J.K."/>
            <person name="Solomon K.V."/>
            <person name="De Groot R."/>
            <person name="Kuo A."/>
            <person name="Mondo S.J."/>
            <person name="Salamov A.A."/>
            <person name="Labutti K."/>
            <person name="Zhao Z."/>
            <person name="Chiniquy J."/>
            <person name="Barry K."/>
            <person name="Brewer H.M."/>
            <person name="Purvine S.O."/>
            <person name="Wright A.T."/>
            <person name="Boxma B."/>
            <person name="Van Alen T."/>
            <person name="Hackstein J.H."/>
            <person name="Baker S.E."/>
            <person name="Grigoriev I.V."/>
            <person name="O'Malley M.A."/>
        </authorList>
    </citation>
    <scope>NUCLEOTIDE SEQUENCE [LARGE SCALE GENOMIC DNA]</scope>
    <source>
        <strain evidence="6">finn</strain>
    </source>
</reference>
<feature type="repeat" description="ANK" evidence="3">
    <location>
        <begin position="574"/>
        <end position="606"/>
    </location>
</feature>
<name>A0A1Y1V6A6_9FUNG</name>
<evidence type="ECO:0000256" key="2">
    <source>
        <dbReference type="ARBA" id="ARBA00023043"/>
    </source>
</evidence>
<evidence type="ECO:0000256" key="3">
    <source>
        <dbReference type="PROSITE-ProRule" id="PRU00023"/>
    </source>
</evidence>
<dbReference type="EMBL" id="MCFH01000027">
    <property type="protein sequence ID" value="ORX48360.1"/>
    <property type="molecule type" value="Genomic_DNA"/>
</dbReference>
<reference evidence="5 6" key="2">
    <citation type="submission" date="2016-08" db="EMBL/GenBank/DDBJ databases">
        <title>Pervasive Adenine N6-methylation of Active Genes in Fungi.</title>
        <authorList>
            <consortium name="DOE Joint Genome Institute"/>
            <person name="Mondo S.J."/>
            <person name="Dannebaum R.O."/>
            <person name="Kuo R.C."/>
            <person name="Labutti K."/>
            <person name="Haridas S."/>
            <person name="Kuo A."/>
            <person name="Salamov A."/>
            <person name="Ahrendt S.R."/>
            <person name="Lipzen A."/>
            <person name="Sullivan W."/>
            <person name="Andreopoulos W.B."/>
            <person name="Clum A."/>
            <person name="Lindquist E."/>
            <person name="Daum C."/>
            <person name="Ramamoorthy G.K."/>
            <person name="Gryganskyi A."/>
            <person name="Culley D."/>
            <person name="Magnuson J.K."/>
            <person name="James T.Y."/>
            <person name="O'Malley M.A."/>
            <person name="Stajich J.E."/>
            <person name="Spatafora J.W."/>
            <person name="Visel A."/>
            <person name="Grigoriev I.V."/>
        </authorList>
    </citation>
    <scope>NUCLEOTIDE SEQUENCE [LARGE SCALE GENOMIC DNA]</scope>
    <source>
        <strain evidence="6">finn</strain>
    </source>
</reference>
<comment type="caution">
    <text evidence="5">The sequence shown here is derived from an EMBL/GenBank/DDBJ whole genome shotgun (WGS) entry which is preliminary data.</text>
</comment>
<sequence>METKNSIEEVTEYDDQELYEELEKSISENDLTRIQLIIERNPKYENLNYNKKLLIEAIKESSNKSLIKFFMDKEEDLNYEILLGKTPLFEALSKHNYSIVEELLKKGVDINYVNAKGQNALYYLKQLNDNSLNSDVINYLVSHNININLRNRQDKTFLECLIEEENIKLIETFLNCIVFSNNIIIQFVINSKNKTPVSKEAFNSIIEEESKKIIINKRMINTIIDKNNPLLLKTFLKYKMSTLNDDTINNILISSCKSKNIDYVKTLIQEGANVNCTEENTLITPLMSLGIIEKPLKIKRMNALIFEMFNLLIDAGANVNLKDANDKTALMYILSTKKASVKLIKLLVKHGAKINDNCNTNNSPLTYACIGNNRYILKFLLGQGADTSIISKDEKSLILHASLNGSVYLTQYLIENNLVKEINCVDKNFETPLMLAVKKKNANLVEYLLDHGADVNYINNKDESALSKLLSSGRISKKLIECLKVLIEHGADINKIYKISRGYENVKETPLIYAVNRKNFDLIELFINNGALIDEKDSKGATPLYYSVVNAKNLEIVEYLIKKGANVNEIINDANETALFGALRYDRFDAIKLLLENGADVNHKNSSNKIPLNIIMYRKNYPIEIEDLINDEVDFEALDSFGKSLFHYCIISGQDSIFNYIMDNIEDINIDLLDNEENTPLMLAVNSCNIEFATKILEKKPKLNVKNVHLKTALTIAVERRNYKLACLLIENGAKIDNSNIEINKRILHRAIYSFRLIQLLVKNGYEINDYIINSTDEYGNYLLSTATSSHKLMSTQFLLANNADPYKNNKRHFLPFQEVVSGYYTCKLESSKKLLDCYTSYGVDINKPNENGDNLMCCVATNSYSMRYIEDMLKYLIEEKNADANFKNSKDGVTVLMYLSGNSDTKIEFIKYLVEEKNCDVNAKDNEGNISLMYALKRGNSEVCNYLIEKCQDFTIKNNQGTNLLMCSVGNCDLDIIKKLIEKGVPLNDVDNEGRNALFYIYNDIYTLKQSGYRRYLGFYSNKHSRINNFKYLVEQKIDINCTNKEGKNILFGITDIDIIKYAVEQGVDIKHKDNNGCTIVSNSSNIVVIKYAISQGVDVFSKDKDGHSIIENFKYYDSYSSVTINNIIYLLEQGASLNDFKFGCRSLYYFNWQYSMNNLSKLIDLGFSLDSVNVLDNETDDEVKETFLDYLIENHYRYKAVDLTNNLNKAMNKKLFDIHRKNYLGNTPLISLMKALNKNKIYNEQYTDLIVSMINNGADLEVCGMEEKAPLYYALMFNLALVKEFYSRGAHTLSYNGKTKIMINIENVVMHEQCADSVKCEVVKYLEDVQQVNVNDKINGTYIIFTAIEHKCHSVIKYLLSKNVSLTHVNSNNETVMDVAKRINDATIISLIEKQEEWIEFEKKMKDEKSTDSSINNDIKKEANKEENMDENEKVDASV</sequence>
<dbReference type="Proteomes" id="UP000193719">
    <property type="component" value="Unassembled WGS sequence"/>
</dbReference>
<evidence type="ECO:0000256" key="4">
    <source>
        <dbReference type="SAM" id="MobiDB-lite"/>
    </source>
</evidence>
<feature type="repeat" description="ANK" evidence="3">
    <location>
        <begin position="928"/>
        <end position="960"/>
    </location>
</feature>
<feature type="region of interest" description="Disordered" evidence="4">
    <location>
        <begin position="1407"/>
        <end position="1441"/>
    </location>
</feature>
<feature type="compositionally biased region" description="Basic and acidic residues" evidence="4">
    <location>
        <begin position="1420"/>
        <end position="1441"/>
    </location>
</feature>
<dbReference type="STRING" id="1754191.A0A1Y1V6A6"/>
<dbReference type="SUPFAM" id="SSF48403">
    <property type="entry name" value="Ankyrin repeat"/>
    <property type="match status" value="5"/>
</dbReference>
<feature type="repeat" description="ANK" evidence="3">
    <location>
        <begin position="360"/>
        <end position="392"/>
    </location>
</feature>
<keyword evidence="2 3" id="KW-0040">ANK repeat</keyword>
<dbReference type="PROSITE" id="PS50297">
    <property type="entry name" value="ANK_REP_REGION"/>
    <property type="match status" value="4"/>
</dbReference>
<dbReference type="PANTHER" id="PTHR24126:SF14">
    <property type="entry name" value="ANK_REP_REGION DOMAIN-CONTAINING PROTEIN"/>
    <property type="match status" value="1"/>
</dbReference>
<dbReference type="Gene3D" id="1.25.40.20">
    <property type="entry name" value="Ankyrin repeat-containing domain"/>
    <property type="match status" value="7"/>
</dbReference>
<feature type="repeat" description="ANK" evidence="3">
    <location>
        <begin position="539"/>
        <end position="572"/>
    </location>
</feature>
<feature type="repeat" description="ANK" evidence="3">
    <location>
        <begin position="709"/>
        <end position="741"/>
    </location>
</feature>
<evidence type="ECO:0000256" key="1">
    <source>
        <dbReference type="ARBA" id="ARBA00022737"/>
    </source>
</evidence>
<evidence type="ECO:0000313" key="5">
    <source>
        <dbReference type="EMBL" id="ORX48360.1"/>
    </source>
</evidence>
<dbReference type="Pfam" id="PF12796">
    <property type="entry name" value="Ank_2"/>
    <property type="match status" value="6"/>
</dbReference>
<gene>
    <name evidence="5" type="ORF">BCR36DRAFT_584280</name>
</gene>
<keyword evidence="6" id="KW-1185">Reference proteome</keyword>
<dbReference type="SMART" id="SM00248">
    <property type="entry name" value="ANK"/>
    <property type="match status" value="26"/>
</dbReference>
<dbReference type="InterPro" id="IPR036770">
    <property type="entry name" value="Ankyrin_rpt-contain_sf"/>
</dbReference>
<feature type="repeat" description="ANK" evidence="3">
    <location>
        <begin position="83"/>
        <end position="115"/>
    </location>
</feature>